<keyword evidence="3" id="KW-1185">Reference proteome</keyword>
<comment type="caution">
    <text evidence="2">The sequence shown here is derived from an EMBL/GenBank/DDBJ whole genome shotgun (WGS) entry which is preliminary data.</text>
</comment>
<evidence type="ECO:0000313" key="2">
    <source>
        <dbReference type="EMBL" id="PKI51817.1"/>
    </source>
</evidence>
<protein>
    <submittedName>
        <fullName evidence="2">Uncharacterized protein</fullName>
    </submittedName>
</protein>
<feature type="compositionally biased region" description="Low complexity" evidence="1">
    <location>
        <begin position="9"/>
        <end position="21"/>
    </location>
</feature>
<dbReference type="STRING" id="22663.A0A2I0J6G1"/>
<evidence type="ECO:0000256" key="1">
    <source>
        <dbReference type="SAM" id="MobiDB-lite"/>
    </source>
</evidence>
<evidence type="ECO:0000313" key="3">
    <source>
        <dbReference type="Proteomes" id="UP000233551"/>
    </source>
</evidence>
<sequence length="315" mass="34689">MSKQKSNFPGKPLSSLKQPSPLLMSQKNQLIDSLTSHISLYTSNPTPNPNPNPRASILKWFSSLTPHQRQSHLTAVDPGFVRILVQMLGHVDPRGHCTFIILPDLPSPDNLPSLCCRRSRGLLSRVAESDAPSRLIFESARLFSSNEGDNVKECSVSLNCLDSVTVGEELVRDFDLFVETMDGVSKGEFLRGEVAELGEDWVELGWLKAKGYYSISAFVANRLEVALRLAWLSCNSGKKRGVKLKEKVGMASASANVFWRKKGCLNWWRNLDDETRRKVSAAVMGKSAKNLCLAPVSPAGSVDETSVPQSIFSLA</sequence>
<organism evidence="2 3">
    <name type="scientific">Punica granatum</name>
    <name type="common">Pomegranate</name>
    <dbReference type="NCBI Taxonomy" id="22663"/>
    <lineage>
        <taxon>Eukaryota</taxon>
        <taxon>Viridiplantae</taxon>
        <taxon>Streptophyta</taxon>
        <taxon>Embryophyta</taxon>
        <taxon>Tracheophyta</taxon>
        <taxon>Spermatophyta</taxon>
        <taxon>Magnoliopsida</taxon>
        <taxon>eudicotyledons</taxon>
        <taxon>Gunneridae</taxon>
        <taxon>Pentapetalae</taxon>
        <taxon>rosids</taxon>
        <taxon>malvids</taxon>
        <taxon>Myrtales</taxon>
        <taxon>Lythraceae</taxon>
        <taxon>Punica</taxon>
    </lineage>
</organism>
<feature type="region of interest" description="Disordered" evidence="1">
    <location>
        <begin position="1"/>
        <end position="21"/>
    </location>
</feature>
<gene>
    <name evidence="2" type="ORF">CRG98_027790</name>
</gene>
<dbReference type="Proteomes" id="UP000233551">
    <property type="component" value="Unassembled WGS sequence"/>
</dbReference>
<dbReference type="AlphaFoldDB" id="A0A2I0J6G1"/>
<accession>A0A2I0J6G1</accession>
<dbReference type="EMBL" id="PGOL01001989">
    <property type="protein sequence ID" value="PKI51817.1"/>
    <property type="molecule type" value="Genomic_DNA"/>
</dbReference>
<name>A0A2I0J6G1_PUNGR</name>
<proteinExistence type="predicted"/>
<reference evidence="2 3" key="1">
    <citation type="submission" date="2017-11" db="EMBL/GenBank/DDBJ databases">
        <title>De-novo sequencing of pomegranate (Punica granatum L.) genome.</title>
        <authorList>
            <person name="Akparov Z."/>
            <person name="Amiraslanov A."/>
            <person name="Hajiyeva S."/>
            <person name="Abbasov M."/>
            <person name="Kaur K."/>
            <person name="Hamwieh A."/>
            <person name="Solovyev V."/>
            <person name="Salamov A."/>
            <person name="Braich B."/>
            <person name="Kosarev P."/>
            <person name="Mahmoud A."/>
            <person name="Hajiyev E."/>
            <person name="Babayeva S."/>
            <person name="Izzatullayeva V."/>
            <person name="Mammadov A."/>
            <person name="Mammadov A."/>
            <person name="Sharifova S."/>
            <person name="Ojaghi J."/>
            <person name="Eynullazada K."/>
            <person name="Bayramov B."/>
            <person name="Abdulazimova A."/>
            <person name="Shahmuradov I."/>
        </authorList>
    </citation>
    <scope>NUCLEOTIDE SEQUENCE [LARGE SCALE GENOMIC DNA]</scope>
    <source>
        <strain evidence="3">cv. AG2017</strain>
        <tissue evidence="2">Leaf</tissue>
    </source>
</reference>